<dbReference type="CDD" id="cd08831">
    <property type="entry name" value="ArfGap_ArfGap2_3_like"/>
    <property type="match status" value="1"/>
</dbReference>
<keyword evidence="6" id="KW-0007">Acetylation</keyword>
<dbReference type="OrthoDB" id="983479at2759"/>
<dbReference type="GO" id="GO:0048205">
    <property type="term" value="P:COPI coating of Golgi vesicle"/>
    <property type="evidence" value="ECO:0007669"/>
    <property type="project" value="TreeGrafter"/>
</dbReference>
<gene>
    <name evidence="10" type="ordered locus">AALP_Aa6g111600</name>
</gene>
<dbReference type="InterPro" id="IPR038508">
    <property type="entry name" value="ArfGAP_dom_sf"/>
</dbReference>
<sequence>MATENLTDKNVVFRKLKSKSENKVCFDCSAKNPTWASVTYGVFLCIDCSAVHRSLGVHISFVRSTNLDSWSPEQLRTMMFGGNNRAQVFFKQHGWNDGGKIEAKYTSRAADLYRQTLVKEVAKAMAEETSLSLLSSSVATSQPAESSNNGVSSTKECSSVKQEATVVTSSPKASQAAVASTFKKPLLQRKTGKTGGLGARKLTTKPKENLYEQKPEEPVPVIPAATSTNNTSSAGSSYASRFEYFDEEQSDQQSGTRVLSHVAPPKSSNFFSEFGMDSAFPKKSSSSSSKAQVEETDEARKKFSNAKSISSAQFFGNQNRDADLESKATLQKFSGSAAISSSDLFGRGQDDSDSDITASDLINRISFQAQQDLSTLADIAEETKKKLGTLASGIFSDLQDRML</sequence>
<evidence type="ECO:0000256" key="1">
    <source>
        <dbReference type="ARBA" id="ARBA00022468"/>
    </source>
</evidence>
<dbReference type="FunFam" id="1.10.220.150:FF:000012">
    <property type="entry name" value="ADP-ribosylation factor GTPase-activating protein AGD10"/>
    <property type="match status" value="1"/>
</dbReference>
<dbReference type="InterPro" id="IPR001164">
    <property type="entry name" value="ArfGAP_dom"/>
</dbReference>
<keyword evidence="11" id="KW-1185">Reference proteome</keyword>
<dbReference type="GO" id="GO:0000139">
    <property type="term" value="C:Golgi membrane"/>
    <property type="evidence" value="ECO:0007669"/>
    <property type="project" value="GOC"/>
</dbReference>
<dbReference type="PANTHER" id="PTHR45686">
    <property type="entry name" value="ADP-RIBOSYLATION FACTOR GTPASE ACTIVATING PROTEIN 3, ISOFORM H-RELATED"/>
    <property type="match status" value="1"/>
</dbReference>
<evidence type="ECO:0000256" key="5">
    <source>
        <dbReference type="ARBA" id="ARBA00022833"/>
    </source>
</evidence>
<protein>
    <recommendedName>
        <fullName evidence="9">Arf-GAP domain-containing protein</fullName>
    </recommendedName>
</protein>
<name>A0A087GNI3_ARAAL</name>
<dbReference type="PRINTS" id="PR00405">
    <property type="entry name" value="REVINTRACTNG"/>
</dbReference>
<dbReference type="PANTHER" id="PTHR45686:SF4">
    <property type="entry name" value="ADP-RIBOSYLATION FACTOR GTPASE ACTIVATING PROTEIN 3, ISOFORM H"/>
    <property type="match status" value="1"/>
</dbReference>
<dbReference type="PROSITE" id="PS50115">
    <property type="entry name" value="ARFGAP"/>
    <property type="match status" value="1"/>
</dbReference>
<dbReference type="Proteomes" id="UP000029120">
    <property type="component" value="Chromosome 6"/>
</dbReference>
<evidence type="ECO:0000313" key="11">
    <source>
        <dbReference type="Proteomes" id="UP000029120"/>
    </source>
</evidence>
<accession>A0A087GNI3</accession>
<dbReference type="Pfam" id="PF01412">
    <property type="entry name" value="ArfGap"/>
    <property type="match status" value="1"/>
</dbReference>
<evidence type="ECO:0000256" key="2">
    <source>
        <dbReference type="ARBA" id="ARBA00022553"/>
    </source>
</evidence>
<keyword evidence="3" id="KW-0479">Metal-binding</keyword>
<feature type="region of interest" description="Disordered" evidence="8">
    <location>
        <begin position="137"/>
        <end position="157"/>
    </location>
</feature>
<keyword evidence="5" id="KW-0862">Zinc</keyword>
<organism evidence="10 11">
    <name type="scientific">Arabis alpina</name>
    <name type="common">Alpine rock-cress</name>
    <dbReference type="NCBI Taxonomy" id="50452"/>
    <lineage>
        <taxon>Eukaryota</taxon>
        <taxon>Viridiplantae</taxon>
        <taxon>Streptophyta</taxon>
        <taxon>Embryophyta</taxon>
        <taxon>Tracheophyta</taxon>
        <taxon>Spermatophyta</taxon>
        <taxon>Magnoliopsida</taxon>
        <taxon>eudicotyledons</taxon>
        <taxon>Gunneridae</taxon>
        <taxon>Pentapetalae</taxon>
        <taxon>rosids</taxon>
        <taxon>malvids</taxon>
        <taxon>Brassicales</taxon>
        <taxon>Brassicaceae</taxon>
        <taxon>Arabideae</taxon>
        <taxon>Arabis</taxon>
    </lineage>
</organism>
<reference evidence="11" key="1">
    <citation type="journal article" date="2015" name="Nat. Plants">
        <title>Genome expansion of Arabis alpina linked with retrotransposition and reduced symmetric DNA methylation.</title>
        <authorList>
            <person name="Willing E.M."/>
            <person name="Rawat V."/>
            <person name="Mandakova T."/>
            <person name="Maumus F."/>
            <person name="James G.V."/>
            <person name="Nordstroem K.J."/>
            <person name="Becker C."/>
            <person name="Warthmann N."/>
            <person name="Chica C."/>
            <person name="Szarzynska B."/>
            <person name="Zytnicki M."/>
            <person name="Albani M.C."/>
            <person name="Kiefer C."/>
            <person name="Bergonzi S."/>
            <person name="Castaings L."/>
            <person name="Mateos J.L."/>
            <person name="Berns M.C."/>
            <person name="Bujdoso N."/>
            <person name="Piofczyk T."/>
            <person name="de Lorenzo L."/>
            <person name="Barrero-Sicilia C."/>
            <person name="Mateos I."/>
            <person name="Piednoel M."/>
            <person name="Hagmann J."/>
            <person name="Chen-Min-Tao R."/>
            <person name="Iglesias-Fernandez R."/>
            <person name="Schuster S.C."/>
            <person name="Alonso-Blanco C."/>
            <person name="Roudier F."/>
            <person name="Carbonero P."/>
            <person name="Paz-Ares J."/>
            <person name="Davis S.J."/>
            <person name="Pecinka A."/>
            <person name="Quesneville H."/>
            <person name="Colot V."/>
            <person name="Lysak M.A."/>
            <person name="Weigel D."/>
            <person name="Coupland G."/>
            <person name="Schneeberger K."/>
        </authorList>
    </citation>
    <scope>NUCLEOTIDE SEQUENCE [LARGE SCALE GENOMIC DNA]</scope>
    <source>
        <strain evidence="11">cv. Pajares</strain>
    </source>
</reference>
<evidence type="ECO:0000256" key="4">
    <source>
        <dbReference type="ARBA" id="ARBA00022771"/>
    </source>
</evidence>
<dbReference type="SMART" id="SM00105">
    <property type="entry name" value="ArfGap"/>
    <property type="match status" value="1"/>
</dbReference>
<dbReference type="Gene3D" id="1.10.220.150">
    <property type="entry name" value="Arf GTPase activating protein"/>
    <property type="match status" value="1"/>
</dbReference>
<feature type="compositionally biased region" description="Polar residues" evidence="8">
    <location>
        <begin position="138"/>
        <end position="157"/>
    </location>
</feature>
<keyword evidence="1" id="KW-0343">GTPase activation</keyword>
<keyword evidence="2" id="KW-0597">Phosphoprotein</keyword>
<feature type="compositionally biased region" description="Basic and acidic residues" evidence="8">
    <location>
        <begin position="205"/>
        <end position="214"/>
    </location>
</feature>
<dbReference type="OMA" id="ENGPSKV"/>
<dbReference type="GO" id="GO:0005096">
    <property type="term" value="F:GTPase activator activity"/>
    <property type="evidence" value="ECO:0007669"/>
    <property type="project" value="UniProtKB-KW"/>
</dbReference>
<dbReference type="GO" id="GO:0008270">
    <property type="term" value="F:zinc ion binding"/>
    <property type="evidence" value="ECO:0007669"/>
    <property type="project" value="UniProtKB-KW"/>
</dbReference>
<evidence type="ECO:0000256" key="3">
    <source>
        <dbReference type="ARBA" id="ARBA00022723"/>
    </source>
</evidence>
<proteinExistence type="predicted"/>
<dbReference type="Gramene" id="KFK31435">
    <property type="protein sequence ID" value="KFK31435"/>
    <property type="gene ID" value="AALP_AA6G111600"/>
</dbReference>
<evidence type="ECO:0000256" key="6">
    <source>
        <dbReference type="ARBA" id="ARBA00022990"/>
    </source>
</evidence>
<dbReference type="InterPro" id="IPR037278">
    <property type="entry name" value="ARFGAP/RecO"/>
</dbReference>
<evidence type="ECO:0000313" key="10">
    <source>
        <dbReference type="EMBL" id="KFK31435.1"/>
    </source>
</evidence>
<dbReference type="AlphaFoldDB" id="A0A087GNI3"/>
<evidence type="ECO:0000256" key="7">
    <source>
        <dbReference type="PROSITE-ProRule" id="PRU00288"/>
    </source>
</evidence>
<feature type="domain" description="Arf-GAP" evidence="9">
    <location>
        <begin position="10"/>
        <end position="128"/>
    </location>
</feature>
<evidence type="ECO:0000259" key="9">
    <source>
        <dbReference type="PROSITE" id="PS50115"/>
    </source>
</evidence>
<dbReference type="eggNOG" id="KOG0706">
    <property type="taxonomic scope" value="Eukaryota"/>
</dbReference>
<dbReference type="EMBL" id="CM002874">
    <property type="protein sequence ID" value="KFK31435.1"/>
    <property type="molecule type" value="Genomic_DNA"/>
</dbReference>
<evidence type="ECO:0000256" key="8">
    <source>
        <dbReference type="SAM" id="MobiDB-lite"/>
    </source>
</evidence>
<dbReference type="SUPFAM" id="SSF57863">
    <property type="entry name" value="ArfGap/RecO-like zinc finger"/>
    <property type="match status" value="1"/>
</dbReference>
<feature type="region of interest" description="Disordered" evidence="8">
    <location>
        <begin position="189"/>
        <end position="214"/>
    </location>
</feature>
<keyword evidence="4 7" id="KW-0863">Zinc-finger</keyword>
<feature type="region of interest" description="Disordered" evidence="8">
    <location>
        <begin position="280"/>
        <end position="304"/>
    </location>
</feature>